<evidence type="ECO:0000256" key="16">
    <source>
        <dbReference type="ARBA" id="ARBA00023221"/>
    </source>
</evidence>
<keyword evidence="14 20" id="KW-0472">Membrane</keyword>
<gene>
    <name evidence="21" type="ORF">Lboz_0869</name>
</gene>
<feature type="transmembrane region" description="Helical" evidence="20">
    <location>
        <begin position="12"/>
        <end position="29"/>
    </location>
</feature>
<dbReference type="GO" id="GO:0047598">
    <property type="term" value="F:7-dehydrocholesterol reductase activity"/>
    <property type="evidence" value="ECO:0007669"/>
    <property type="project" value="UniProtKB-EC"/>
</dbReference>
<keyword evidence="11 21" id="KW-0560">Oxidoreductase</keyword>
<dbReference type="PANTHER" id="PTHR21257">
    <property type="entry name" value="DELTA(14)-STEROL REDUCTASE"/>
    <property type="match status" value="1"/>
</dbReference>
<evidence type="ECO:0000256" key="4">
    <source>
        <dbReference type="ARBA" id="ARBA00022548"/>
    </source>
</evidence>
<dbReference type="PATRIC" id="fig|447.4.peg.940"/>
<evidence type="ECO:0000256" key="15">
    <source>
        <dbReference type="ARBA" id="ARBA00023166"/>
    </source>
</evidence>
<evidence type="ECO:0000256" key="20">
    <source>
        <dbReference type="SAM" id="Phobius"/>
    </source>
</evidence>
<keyword evidence="12" id="KW-0756">Sterol biosynthesis</keyword>
<protein>
    <recommendedName>
        <fullName evidence="18">7-dehydrocholesterol reductase</fullName>
        <ecNumber evidence="17">1.3.1.21</ecNumber>
    </recommendedName>
    <alternativeName>
        <fullName evidence="19">Sterol Delta(7)-reductase</fullName>
    </alternativeName>
</protein>
<evidence type="ECO:0000256" key="12">
    <source>
        <dbReference type="ARBA" id="ARBA00023011"/>
    </source>
</evidence>
<keyword evidence="9" id="KW-0752">Steroid biosynthesis</keyword>
<feature type="transmembrane region" description="Helical" evidence="20">
    <location>
        <begin position="383"/>
        <end position="401"/>
    </location>
</feature>
<evidence type="ECO:0000256" key="19">
    <source>
        <dbReference type="ARBA" id="ARBA00042688"/>
    </source>
</evidence>
<keyword evidence="13" id="KW-0443">Lipid metabolism</keyword>
<evidence type="ECO:0000256" key="17">
    <source>
        <dbReference type="ARBA" id="ARBA00038851"/>
    </source>
</evidence>
<dbReference type="GO" id="GO:0016132">
    <property type="term" value="P:brassinosteroid biosynthetic process"/>
    <property type="evidence" value="ECO:0007669"/>
    <property type="project" value="TreeGrafter"/>
</dbReference>
<keyword evidence="7" id="KW-0256">Endoplasmic reticulum</keyword>
<feature type="transmembrane region" description="Helical" evidence="20">
    <location>
        <begin position="347"/>
        <end position="363"/>
    </location>
</feature>
<feature type="transmembrane region" description="Helical" evidence="20">
    <location>
        <begin position="65"/>
        <end position="84"/>
    </location>
</feature>
<dbReference type="GO" id="GO:0006695">
    <property type="term" value="P:cholesterol biosynthetic process"/>
    <property type="evidence" value="ECO:0007669"/>
    <property type="project" value="UniProtKB-KW"/>
</dbReference>
<evidence type="ECO:0000256" key="7">
    <source>
        <dbReference type="ARBA" id="ARBA00022824"/>
    </source>
</evidence>
<dbReference type="Pfam" id="PF01222">
    <property type="entry name" value="ERG4_ERG24"/>
    <property type="match status" value="1"/>
</dbReference>
<dbReference type="GO" id="GO:0016020">
    <property type="term" value="C:membrane"/>
    <property type="evidence" value="ECO:0007669"/>
    <property type="project" value="InterPro"/>
</dbReference>
<dbReference type="PROSITE" id="PS01018">
    <property type="entry name" value="STEROL_REDUCT_2"/>
    <property type="match status" value="1"/>
</dbReference>
<evidence type="ECO:0000256" key="1">
    <source>
        <dbReference type="ARBA" id="ARBA00004477"/>
    </source>
</evidence>
<comment type="caution">
    <text evidence="21">The sequence shown here is derived from an EMBL/GenBank/DDBJ whole genome shotgun (WGS) entry which is preliminary data.</text>
</comment>
<dbReference type="PANTHER" id="PTHR21257:SF38">
    <property type="entry name" value="7-DEHYDROCHOLESTEROL REDUCTASE"/>
    <property type="match status" value="1"/>
</dbReference>
<evidence type="ECO:0000313" key="21">
    <source>
        <dbReference type="EMBL" id="KTC75436.1"/>
    </source>
</evidence>
<evidence type="ECO:0000313" key="22">
    <source>
        <dbReference type="Proteomes" id="UP000054695"/>
    </source>
</evidence>
<dbReference type="OrthoDB" id="19656at2"/>
<dbReference type="Gene3D" id="1.20.120.1630">
    <property type="match status" value="1"/>
</dbReference>
<keyword evidence="22" id="KW-1185">Reference proteome</keyword>
<feature type="transmembrane region" description="Helical" evidence="20">
    <location>
        <begin position="289"/>
        <end position="310"/>
    </location>
</feature>
<dbReference type="EMBL" id="LNXU01000010">
    <property type="protein sequence ID" value="KTC75436.1"/>
    <property type="molecule type" value="Genomic_DNA"/>
</dbReference>
<accession>A0A0W0RWH4</accession>
<dbReference type="RefSeq" id="WP_058458562.1">
    <property type="nucleotide sequence ID" value="NZ_CAAAIY010000023.1"/>
</dbReference>
<feature type="transmembrane region" description="Helical" evidence="20">
    <location>
        <begin position="105"/>
        <end position="124"/>
    </location>
</feature>
<feature type="transmembrane region" description="Helical" evidence="20">
    <location>
        <begin position="220"/>
        <end position="237"/>
    </location>
</feature>
<evidence type="ECO:0000256" key="6">
    <source>
        <dbReference type="ARBA" id="ARBA00022778"/>
    </source>
</evidence>
<evidence type="ECO:0000256" key="11">
    <source>
        <dbReference type="ARBA" id="ARBA00023002"/>
    </source>
</evidence>
<dbReference type="EC" id="1.3.1.21" evidence="17"/>
<evidence type="ECO:0000256" key="5">
    <source>
        <dbReference type="ARBA" id="ARBA00022692"/>
    </source>
</evidence>
<name>A0A0W0RWH4_LEGBO</name>
<dbReference type="PROSITE" id="PS51257">
    <property type="entry name" value="PROKAR_LIPOPROTEIN"/>
    <property type="match status" value="1"/>
</dbReference>
<dbReference type="InterPro" id="IPR018083">
    <property type="entry name" value="Sterol_reductase_CS"/>
</dbReference>
<comment type="similarity">
    <text evidence="2">Belongs to the ERG4/ERG24 family.</text>
</comment>
<evidence type="ECO:0000256" key="18">
    <source>
        <dbReference type="ARBA" id="ARBA00039984"/>
    </source>
</evidence>
<evidence type="ECO:0000256" key="9">
    <source>
        <dbReference type="ARBA" id="ARBA00022955"/>
    </source>
</evidence>
<dbReference type="FunFam" id="1.20.120.1630:FF:000006">
    <property type="entry name" value="Putative 7-dehydrocholesterol reductase"/>
    <property type="match status" value="1"/>
</dbReference>
<dbReference type="InterPro" id="IPR001171">
    <property type="entry name" value="ERG24_DHCR-like"/>
</dbReference>
<evidence type="ECO:0000256" key="2">
    <source>
        <dbReference type="ARBA" id="ARBA00005402"/>
    </source>
</evidence>
<evidence type="ECO:0000256" key="14">
    <source>
        <dbReference type="ARBA" id="ARBA00023136"/>
    </source>
</evidence>
<evidence type="ECO:0000256" key="3">
    <source>
        <dbReference type="ARBA" id="ARBA00022516"/>
    </source>
</evidence>
<proteinExistence type="inferred from homology"/>
<keyword evidence="8" id="KW-0521">NADP</keyword>
<feature type="transmembrane region" description="Helical" evidence="20">
    <location>
        <begin position="136"/>
        <end position="156"/>
    </location>
</feature>
<keyword evidence="10 20" id="KW-1133">Transmembrane helix</keyword>
<feature type="transmembrane region" description="Helical" evidence="20">
    <location>
        <begin position="258"/>
        <end position="283"/>
    </location>
</feature>
<comment type="subcellular location">
    <subcellularLocation>
        <location evidence="1">Endoplasmic reticulum membrane</location>
        <topology evidence="1">Multi-pass membrane protein</topology>
    </subcellularLocation>
</comment>
<keyword evidence="6" id="KW-0152">Cholesterol biosynthesis</keyword>
<feature type="transmembrane region" description="Helical" evidence="20">
    <location>
        <begin position="196"/>
        <end position="214"/>
    </location>
</feature>
<evidence type="ECO:0000256" key="10">
    <source>
        <dbReference type="ARBA" id="ARBA00022989"/>
    </source>
</evidence>
<reference evidence="21 22" key="1">
    <citation type="submission" date="2015-11" db="EMBL/GenBank/DDBJ databases">
        <title>Genomic analysis of 38 Legionella species identifies large and diverse effector repertoires.</title>
        <authorList>
            <person name="Burstein D."/>
            <person name="Amaro F."/>
            <person name="Zusman T."/>
            <person name="Lifshitz Z."/>
            <person name="Cohen O."/>
            <person name="Gilbert J.A."/>
            <person name="Pupko T."/>
            <person name="Shuman H.A."/>
            <person name="Segal G."/>
        </authorList>
    </citation>
    <scope>NUCLEOTIDE SEQUENCE [LARGE SCALE GENOMIC DNA]</scope>
    <source>
        <strain evidence="21 22">WIGA</strain>
    </source>
</reference>
<keyword evidence="3" id="KW-0444">Lipid biosynthesis</keyword>
<dbReference type="STRING" id="447.Lboz_0869"/>
<keyword evidence="5 20" id="KW-0812">Transmembrane</keyword>
<evidence type="ECO:0000256" key="8">
    <source>
        <dbReference type="ARBA" id="ARBA00022857"/>
    </source>
</evidence>
<keyword evidence="4" id="KW-0153">Cholesterol metabolism</keyword>
<keyword evidence="15" id="KW-1207">Sterol metabolism</keyword>
<sequence length="431" mass="49494">MNVKIRNTLGPLFLILSCPIFVMLMWYTNTQLQGSLSALWDLMTQNGFLQTIVTVWKPYFWGSSIAWKIILIFVVFELALMRILPGKPFNGPITPKGNVPVYKDNGVLAFIVTMSTFCVASFGFNLFSASILYDNLGALFGALNLLSLIFCIFLYLKGRFFPSTTDSGITKNILFDYYWGTELYPQVLGWSIKKFITCRFGMMSWGLFLISYCAKQAELGGLSNSMFISVFLQFVYLSKFYMWEKGYLRSLDIMHDRAGFYICWGCMVWVPCVYTSPSMYLVLHPIHLSFVWAALILGLGFASIIINYLADKQRLVARATQGECKIWGKKPVTVLARYETTEGDKKQTILLASGWWGIARHFHYIPELAGTFFWSVPALFDNFAPYFYLCFLTVLLFDRAFRDDKRCSAKYGHDWKKYCELVPYKIVPLVV</sequence>
<organism evidence="21 22">
    <name type="scientific">Legionella bozemanae</name>
    <name type="common">Fluoribacter bozemanae</name>
    <dbReference type="NCBI Taxonomy" id="447"/>
    <lineage>
        <taxon>Bacteria</taxon>
        <taxon>Pseudomonadati</taxon>
        <taxon>Pseudomonadota</taxon>
        <taxon>Gammaproteobacteria</taxon>
        <taxon>Legionellales</taxon>
        <taxon>Legionellaceae</taxon>
        <taxon>Legionella</taxon>
    </lineage>
</organism>
<evidence type="ECO:0000256" key="13">
    <source>
        <dbReference type="ARBA" id="ARBA00023098"/>
    </source>
</evidence>
<keyword evidence="16" id="KW-0753">Steroid metabolism</keyword>
<dbReference type="Proteomes" id="UP000054695">
    <property type="component" value="Unassembled WGS sequence"/>
</dbReference>
<dbReference type="AlphaFoldDB" id="A0A0W0RWH4"/>